<dbReference type="KEGG" id="gax:Pan161_40040"/>
<sequence length="384" mass="42932">MLQHPPPIHRLLKSVVCLVFLAGFGFLNLAEVMAQPAPKPPAVLDLCTCTKCENTDIPAIGNMLQAIVTKRLGIVINKDEDLSERINSLKIISLVATKKEYKSAYGQRTEIVQELKNILNACCEEPELKNEIVKQLPLILTYPLQEKQDKSTTVDVTVTVERELNGELKGKLKGELKDELKSKLTGELNGKLNNGLKGKLKIPEIGDGEIEGSAAPSIVAHQDDYQDLIDLMNQYLNASPISFDKSWQVTSALRSGLLGLPIARVGIEPHHRCGYCDMTSALNKIALNSRLDTQVRFNAMNALVEKGDRFRGLKKEGKPEEGKVFAKSDDLRYFCFIIVRLNEILLDKNTKKKDAKKLPVCIRDKANYDLIRFLKYDLSEKSDD</sequence>
<organism evidence="1 2">
    <name type="scientific">Gimesia algae</name>
    <dbReference type="NCBI Taxonomy" id="2527971"/>
    <lineage>
        <taxon>Bacteria</taxon>
        <taxon>Pseudomonadati</taxon>
        <taxon>Planctomycetota</taxon>
        <taxon>Planctomycetia</taxon>
        <taxon>Planctomycetales</taxon>
        <taxon>Planctomycetaceae</taxon>
        <taxon>Gimesia</taxon>
    </lineage>
</organism>
<evidence type="ECO:0000313" key="1">
    <source>
        <dbReference type="EMBL" id="QDT92337.1"/>
    </source>
</evidence>
<evidence type="ECO:0000313" key="2">
    <source>
        <dbReference type="Proteomes" id="UP000316855"/>
    </source>
</evidence>
<dbReference type="AlphaFoldDB" id="A0A517VHA0"/>
<gene>
    <name evidence="1" type="ORF">Pan161_40040</name>
</gene>
<proteinExistence type="predicted"/>
<dbReference type="RefSeq" id="WP_145229931.1">
    <property type="nucleotide sequence ID" value="NZ_CP036343.1"/>
</dbReference>
<keyword evidence="2" id="KW-1185">Reference proteome</keyword>
<dbReference type="OrthoDB" id="9970774at2"/>
<dbReference type="EMBL" id="CP036343">
    <property type="protein sequence ID" value="QDT92337.1"/>
    <property type="molecule type" value="Genomic_DNA"/>
</dbReference>
<name>A0A517VHA0_9PLAN</name>
<accession>A0A517VHA0</accession>
<dbReference type="Proteomes" id="UP000316855">
    <property type="component" value="Chromosome"/>
</dbReference>
<protein>
    <submittedName>
        <fullName evidence="1">Uncharacterized protein</fullName>
    </submittedName>
</protein>
<reference evidence="1 2" key="1">
    <citation type="submission" date="2019-02" db="EMBL/GenBank/DDBJ databases">
        <title>Deep-cultivation of Planctomycetes and their phenomic and genomic characterization uncovers novel biology.</title>
        <authorList>
            <person name="Wiegand S."/>
            <person name="Jogler M."/>
            <person name="Boedeker C."/>
            <person name="Pinto D."/>
            <person name="Vollmers J."/>
            <person name="Rivas-Marin E."/>
            <person name="Kohn T."/>
            <person name="Peeters S.H."/>
            <person name="Heuer A."/>
            <person name="Rast P."/>
            <person name="Oberbeckmann S."/>
            <person name="Bunk B."/>
            <person name="Jeske O."/>
            <person name="Meyerdierks A."/>
            <person name="Storesund J.E."/>
            <person name="Kallscheuer N."/>
            <person name="Luecker S."/>
            <person name="Lage O.M."/>
            <person name="Pohl T."/>
            <person name="Merkel B.J."/>
            <person name="Hornburger P."/>
            <person name="Mueller R.-W."/>
            <person name="Bruemmer F."/>
            <person name="Labrenz M."/>
            <person name="Spormann A.M."/>
            <person name="Op den Camp H."/>
            <person name="Overmann J."/>
            <person name="Amann R."/>
            <person name="Jetten M.S.M."/>
            <person name="Mascher T."/>
            <person name="Medema M.H."/>
            <person name="Devos D.P."/>
            <person name="Kaster A.-K."/>
            <person name="Ovreas L."/>
            <person name="Rohde M."/>
            <person name="Galperin M.Y."/>
            <person name="Jogler C."/>
        </authorList>
    </citation>
    <scope>NUCLEOTIDE SEQUENCE [LARGE SCALE GENOMIC DNA]</scope>
    <source>
        <strain evidence="1 2">Pan161</strain>
    </source>
</reference>